<dbReference type="EMBL" id="VXAB01008464">
    <property type="protein sequence ID" value="NXJ11290.1"/>
    <property type="molecule type" value="Genomic_DNA"/>
</dbReference>
<dbReference type="GO" id="GO:0051301">
    <property type="term" value="P:cell division"/>
    <property type="evidence" value="ECO:0007669"/>
    <property type="project" value="InterPro"/>
</dbReference>
<feature type="region of interest" description="Disordered" evidence="2">
    <location>
        <begin position="143"/>
        <end position="166"/>
    </location>
</feature>
<dbReference type="AlphaFoldDB" id="A0A7K9YQA5"/>
<protein>
    <submittedName>
        <fullName evidence="3">SPAG5 protein</fullName>
    </submittedName>
</protein>
<dbReference type="PANTHER" id="PTHR15347:SF1">
    <property type="entry name" value="SPERM-ASSOCIATED ANTIGEN 5"/>
    <property type="match status" value="1"/>
</dbReference>
<proteinExistence type="predicted"/>
<organism evidence="3 4">
    <name type="scientific">Odontophorus gujanensis</name>
    <name type="common">marbled wood quail</name>
    <dbReference type="NCBI Taxonomy" id="886794"/>
    <lineage>
        <taxon>Eukaryota</taxon>
        <taxon>Metazoa</taxon>
        <taxon>Chordata</taxon>
        <taxon>Craniata</taxon>
        <taxon>Vertebrata</taxon>
        <taxon>Euteleostomi</taxon>
        <taxon>Archelosauria</taxon>
        <taxon>Archosauria</taxon>
        <taxon>Dinosauria</taxon>
        <taxon>Saurischia</taxon>
        <taxon>Theropoda</taxon>
        <taxon>Coelurosauria</taxon>
        <taxon>Aves</taxon>
        <taxon>Neognathae</taxon>
        <taxon>Galloanserae</taxon>
        <taxon>Galliformes</taxon>
        <taxon>Odontophoridae</taxon>
        <taxon>Odontophorus</taxon>
    </lineage>
</organism>
<feature type="region of interest" description="Disordered" evidence="2">
    <location>
        <begin position="1"/>
        <end position="38"/>
    </location>
</feature>
<gene>
    <name evidence="3" type="primary">Spag5_0</name>
    <name evidence="3" type="ORF">ODOGUJ_R15473</name>
</gene>
<feature type="compositionally biased region" description="Low complexity" evidence="2">
    <location>
        <begin position="143"/>
        <end position="153"/>
    </location>
</feature>
<feature type="non-terminal residue" evidence="3">
    <location>
        <position position="1"/>
    </location>
</feature>
<feature type="coiled-coil region" evidence="1">
    <location>
        <begin position="253"/>
        <end position="280"/>
    </location>
</feature>
<sequence length="351" mass="37227">GDVGNSPCHGSLEMAGSPSPALPEQCSPQTEAVESEPVGSVAAAATPVSLSEPSLGAVSWITPLVWLERTLPASSLLESLRHSLSLSASWRDAGTRVTPVPTVVTPVPTGTIATSVTPVPTMSMGTSVTPGATETIATSVTPVPTVSTGTTMTPEERSSGTSMPACAKDSAAETDSLLWHCPREQLRSLPRAELEGRLESTLIIIEALSLQLRDWQDSQRPLPSVGPAGQRDAHTQTDITRPQGEERIYHGLYVELRRKAQALQRQRGAERELVQQLERAAEAMVRWGVRGLGAAIPGAIGVLVPSPGAVPLQRLQVHALVSRCEAVLHDVPAKLQSCLQERDAAQQRADE</sequence>
<dbReference type="GO" id="GO:0051988">
    <property type="term" value="P:regulation of attachment of spindle microtubules to kinetochore"/>
    <property type="evidence" value="ECO:0007669"/>
    <property type="project" value="InterPro"/>
</dbReference>
<feature type="non-terminal residue" evidence="3">
    <location>
        <position position="351"/>
    </location>
</feature>
<keyword evidence="1" id="KW-0175">Coiled coil</keyword>
<keyword evidence="4" id="KW-1185">Reference proteome</keyword>
<dbReference type="InterPro" id="IPR028728">
    <property type="entry name" value="Astrin"/>
</dbReference>
<evidence type="ECO:0000313" key="4">
    <source>
        <dbReference type="Proteomes" id="UP000522663"/>
    </source>
</evidence>
<feature type="region of interest" description="Disordered" evidence="2">
    <location>
        <begin position="219"/>
        <end position="242"/>
    </location>
</feature>
<name>A0A7K9YQA5_9GALL</name>
<evidence type="ECO:0000256" key="1">
    <source>
        <dbReference type="SAM" id="Coils"/>
    </source>
</evidence>
<comment type="caution">
    <text evidence="3">The sequence shown here is derived from an EMBL/GenBank/DDBJ whole genome shotgun (WGS) entry which is preliminary data.</text>
</comment>
<evidence type="ECO:0000256" key="2">
    <source>
        <dbReference type="SAM" id="MobiDB-lite"/>
    </source>
</evidence>
<dbReference type="Proteomes" id="UP000522663">
    <property type="component" value="Unassembled WGS sequence"/>
</dbReference>
<evidence type="ECO:0000313" key="3">
    <source>
        <dbReference type="EMBL" id="NXJ11290.1"/>
    </source>
</evidence>
<dbReference type="OrthoDB" id="5972338at2759"/>
<dbReference type="PANTHER" id="PTHR15347">
    <property type="entry name" value="SPERM-ASSOCIATED ANTIGEN 5"/>
    <property type="match status" value="1"/>
</dbReference>
<reference evidence="3 4" key="1">
    <citation type="submission" date="2019-09" db="EMBL/GenBank/DDBJ databases">
        <title>Bird 10,000 Genomes (B10K) Project - Family phase.</title>
        <authorList>
            <person name="Zhang G."/>
        </authorList>
    </citation>
    <scope>NUCLEOTIDE SEQUENCE [LARGE SCALE GENOMIC DNA]</scope>
    <source>
        <strain evidence="3">B10K-DU-001-53</strain>
        <tissue evidence="3">Muscle</tissue>
    </source>
</reference>
<accession>A0A7K9YQA5</accession>